<comment type="caution">
    <text evidence="2">The sequence shown here is derived from an EMBL/GenBank/DDBJ whole genome shotgun (WGS) entry which is preliminary data.</text>
</comment>
<keyword evidence="3" id="KW-1185">Reference proteome</keyword>
<accession>A0A9R1XDT8</accession>
<gene>
    <name evidence="2" type="ORF">LSAT_V11C400194300</name>
</gene>
<evidence type="ECO:0000256" key="1">
    <source>
        <dbReference type="SAM" id="SignalP"/>
    </source>
</evidence>
<dbReference type="EMBL" id="NBSK02000004">
    <property type="protein sequence ID" value="KAJ0208824.1"/>
    <property type="molecule type" value="Genomic_DNA"/>
</dbReference>
<keyword evidence="1" id="KW-0732">Signal</keyword>
<reference evidence="2 3" key="1">
    <citation type="journal article" date="2017" name="Nat. Commun.">
        <title>Genome assembly with in vitro proximity ligation data and whole-genome triplication in lettuce.</title>
        <authorList>
            <person name="Reyes-Chin-Wo S."/>
            <person name="Wang Z."/>
            <person name="Yang X."/>
            <person name="Kozik A."/>
            <person name="Arikit S."/>
            <person name="Song C."/>
            <person name="Xia L."/>
            <person name="Froenicke L."/>
            <person name="Lavelle D.O."/>
            <person name="Truco M.J."/>
            <person name="Xia R."/>
            <person name="Zhu S."/>
            <person name="Xu C."/>
            <person name="Xu H."/>
            <person name="Xu X."/>
            <person name="Cox K."/>
            <person name="Korf I."/>
            <person name="Meyers B.C."/>
            <person name="Michelmore R.W."/>
        </authorList>
    </citation>
    <scope>NUCLEOTIDE SEQUENCE [LARGE SCALE GENOMIC DNA]</scope>
    <source>
        <strain evidence="3">cv. Salinas</strain>
        <tissue evidence="2">Seedlings</tissue>
    </source>
</reference>
<feature type="chain" id="PRO_5040212880" evidence="1">
    <location>
        <begin position="23"/>
        <end position="103"/>
    </location>
</feature>
<evidence type="ECO:0000313" key="2">
    <source>
        <dbReference type="EMBL" id="KAJ0208824.1"/>
    </source>
</evidence>
<organism evidence="2 3">
    <name type="scientific">Lactuca sativa</name>
    <name type="common">Garden lettuce</name>
    <dbReference type="NCBI Taxonomy" id="4236"/>
    <lineage>
        <taxon>Eukaryota</taxon>
        <taxon>Viridiplantae</taxon>
        <taxon>Streptophyta</taxon>
        <taxon>Embryophyta</taxon>
        <taxon>Tracheophyta</taxon>
        <taxon>Spermatophyta</taxon>
        <taxon>Magnoliopsida</taxon>
        <taxon>eudicotyledons</taxon>
        <taxon>Gunneridae</taxon>
        <taxon>Pentapetalae</taxon>
        <taxon>asterids</taxon>
        <taxon>campanulids</taxon>
        <taxon>Asterales</taxon>
        <taxon>Asteraceae</taxon>
        <taxon>Cichorioideae</taxon>
        <taxon>Cichorieae</taxon>
        <taxon>Lactucinae</taxon>
        <taxon>Lactuca</taxon>
    </lineage>
</organism>
<protein>
    <submittedName>
        <fullName evidence="2">Uncharacterized protein</fullName>
    </submittedName>
</protein>
<feature type="signal peptide" evidence="1">
    <location>
        <begin position="1"/>
        <end position="22"/>
    </location>
</feature>
<dbReference type="AlphaFoldDB" id="A0A9R1XDT8"/>
<sequence>MVQKRSLLAFFIHIYRFLTFFGHELSNYFASPIWFLNILPIGDIAERFHALCLKDSGVLYEDHYLQICIKAKWRNHQGRLVLLLGNKNTGPLDLVQALFFFLI</sequence>
<name>A0A9R1XDT8_LACSA</name>
<dbReference type="Gene3D" id="2.60.40.1230">
    <property type="match status" value="1"/>
</dbReference>
<dbReference type="SUPFAM" id="SSF49348">
    <property type="entry name" value="Clathrin adaptor appendage domain"/>
    <property type="match status" value="1"/>
</dbReference>
<dbReference type="Proteomes" id="UP000235145">
    <property type="component" value="Unassembled WGS sequence"/>
</dbReference>
<dbReference type="InterPro" id="IPR013041">
    <property type="entry name" value="Clathrin_app_Ig-like_sf"/>
</dbReference>
<proteinExistence type="predicted"/>
<evidence type="ECO:0000313" key="3">
    <source>
        <dbReference type="Proteomes" id="UP000235145"/>
    </source>
</evidence>